<keyword evidence="2" id="KW-1185">Reference proteome</keyword>
<dbReference type="OMA" id="DIFPFPQ"/>
<sequence>MVLDSSRNRHHLSLQSAAYDSDDDWKGVTNPAARRRVQNRVNQRAYRLRRSIRDNERTQANKPLTLIVPTDQRHLPGNSAAEAPTQHDSITCRLTEIQHSQCTFAPSNVHELMTQFEKSAMTRYTEGSPKTDLLLNLSRLNVLRAAYQNAVAVGMAIEWMCEDNTVSIFSLARPRLSEDSIPKSLRPTPLQRSVPHHPWLDIFPFPQMRDNLIRAGNSLDDDELCHDLTAFWDTRSSRATMLVWGTPWDPKNWEVTEDFARKWRVFLYGCPEIFVSTNNWRVRRGEKPIIWRRLLTNDGQ</sequence>
<dbReference type="CDD" id="cd14688">
    <property type="entry name" value="bZIP_YAP"/>
    <property type="match status" value="1"/>
</dbReference>
<dbReference type="STRING" id="767769.A0A1L9UD53"/>
<reference evidence="2" key="1">
    <citation type="journal article" date="2017" name="Genome Biol.">
        <title>Comparative genomics reveals high biological diversity and specific adaptations in the industrially and medically important fungal genus Aspergillus.</title>
        <authorList>
            <person name="de Vries R.P."/>
            <person name="Riley R."/>
            <person name="Wiebenga A."/>
            <person name="Aguilar-Osorio G."/>
            <person name="Amillis S."/>
            <person name="Uchima C.A."/>
            <person name="Anderluh G."/>
            <person name="Asadollahi M."/>
            <person name="Askin M."/>
            <person name="Barry K."/>
            <person name="Battaglia E."/>
            <person name="Bayram O."/>
            <person name="Benocci T."/>
            <person name="Braus-Stromeyer S.A."/>
            <person name="Caldana C."/>
            <person name="Canovas D."/>
            <person name="Cerqueira G.C."/>
            <person name="Chen F."/>
            <person name="Chen W."/>
            <person name="Choi C."/>
            <person name="Clum A."/>
            <person name="Dos Santos R.A."/>
            <person name="Damasio A.R."/>
            <person name="Diallinas G."/>
            <person name="Emri T."/>
            <person name="Fekete E."/>
            <person name="Flipphi M."/>
            <person name="Freyberg S."/>
            <person name="Gallo A."/>
            <person name="Gournas C."/>
            <person name="Habgood R."/>
            <person name="Hainaut M."/>
            <person name="Harispe M.L."/>
            <person name="Henrissat B."/>
            <person name="Hilden K.S."/>
            <person name="Hope R."/>
            <person name="Hossain A."/>
            <person name="Karabika E."/>
            <person name="Karaffa L."/>
            <person name="Karanyi Z."/>
            <person name="Krasevec N."/>
            <person name="Kuo A."/>
            <person name="Kusch H."/>
            <person name="LaButti K."/>
            <person name="Lagendijk E.L."/>
            <person name="Lapidus A."/>
            <person name="Levasseur A."/>
            <person name="Lindquist E."/>
            <person name="Lipzen A."/>
            <person name="Logrieco A.F."/>
            <person name="MacCabe A."/>
            <person name="Maekelae M.R."/>
            <person name="Malavazi I."/>
            <person name="Melin P."/>
            <person name="Meyer V."/>
            <person name="Mielnichuk N."/>
            <person name="Miskei M."/>
            <person name="Molnar A.P."/>
            <person name="Mule G."/>
            <person name="Ngan C.Y."/>
            <person name="Orejas M."/>
            <person name="Orosz E."/>
            <person name="Ouedraogo J.P."/>
            <person name="Overkamp K.M."/>
            <person name="Park H.-S."/>
            <person name="Perrone G."/>
            <person name="Piumi F."/>
            <person name="Punt P.J."/>
            <person name="Ram A.F."/>
            <person name="Ramon A."/>
            <person name="Rauscher S."/>
            <person name="Record E."/>
            <person name="Riano-Pachon D.M."/>
            <person name="Robert V."/>
            <person name="Roehrig J."/>
            <person name="Ruller R."/>
            <person name="Salamov A."/>
            <person name="Salih N.S."/>
            <person name="Samson R.A."/>
            <person name="Sandor E."/>
            <person name="Sanguinetti M."/>
            <person name="Schuetze T."/>
            <person name="Sepcic K."/>
            <person name="Shelest E."/>
            <person name="Sherlock G."/>
            <person name="Sophianopoulou V."/>
            <person name="Squina F.M."/>
            <person name="Sun H."/>
            <person name="Susca A."/>
            <person name="Todd R.B."/>
            <person name="Tsang A."/>
            <person name="Unkles S.E."/>
            <person name="van de Wiele N."/>
            <person name="van Rossen-Uffink D."/>
            <person name="Oliveira J.V."/>
            <person name="Vesth T.C."/>
            <person name="Visser J."/>
            <person name="Yu J.-H."/>
            <person name="Zhou M."/>
            <person name="Andersen M.R."/>
            <person name="Archer D.B."/>
            <person name="Baker S.E."/>
            <person name="Benoit I."/>
            <person name="Brakhage A.A."/>
            <person name="Braus G.H."/>
            <person name="Fischer R."/>
            <person name="Frisvad J.C."/>
            <person name="Goldman G.H."/>
            <person name="Houbraken J."/>
            <person name="Oakley B."/>
            <person name="Pocsi I."/>
            <person name="Scazzocchio C."/>
            <person name="Seiboth B."/>
            <person name="vanKuyk P.A."/>
            <person name="Wortman J."/>
            <person name="Dyer P.S."/>
            <person name="Grigoriev I.V."/>
        </authorList>
    </citation>
    <scope>NUCLEOTIDE SEQUENCE [LARGE SCALE GENOMIC DNA]</scope>
    <source>
        <strain evidence="2">CBS 101740 / IMI 381727 / IBT 21946</strain>
    </source>
</reference>
<gene>
    <name evidence="1" type="ORF">ASPBRDRAFT_182666</name>
</gene>
<evidence type="ECO:0000313" key="2">
    <source>
        <dbReference type="Proteomes" id="UP000184499"/>
    </source>
</evidence>
<dbReference type="Proteomes" id="UP000184499">
    <property type="component" value="Unassembled WGS sequence"/>
</dbReference>
<dbReference type="PANTHER" id="PTHR38116">
    <property type="entry name" value="CHROMOSOME 7, WHOLE GENOME SHOTGUN SEQUENCE"/>
    <property type="match status" value="1"/>
</dbReference>
<evidence type="ECO:0008006" key="3">
    <source>
        <dbReference type="Google" id="ProtNLM"/>
    </source>
</evidence>
<dbReference type="EMBL" id="KV878688">
    <property type="protein sequence ID" value="OJJ69600.1"/>
    <property type="molecule type" value="Genomic_DNA"/>
</dbReference>
<accession>A0A1L9UD53</accession>
<dbReference type="GeneID" id="93572467"/>
<dbReference type="RefSeq" id="XP_067476849.1">
    <property type="nucleotide sequence ID" value="XM_067619979.1"/>
</dbReference>
<dbReference type="VEuPathDB" id="FungiDB:ASPBRDRAFT_182666"/>
<evidence type="ECO:0000313" key="1">
    <source>
        <dbReference type="EMBL" id="OJJ69600.1"/>
    </source>
</evidence>
<proteinExistence type="predicted"/>
<dbReference type="OrthoDB" id="2245989at2759"/>
<dbReference type="PANTHER" id="PTHR38116:SF1">
    <property type="entry name" value="BZIP DOMAIN-CONTAINING PROTEIN"/>
    <property type="match status" value="1"/>
</dbReference>
<name>A0A1L9UD53_ASPBC</name>
<protein>
    <recommendedName>
        <fullName evidence="3">BZIP domain-containing protein</fullName>
    </recommendedName>
</protein>
<organism evidence="1 2">
    <name type="scientific">Aspergillus brasiliensis (strain CBS 101740 / IMI 381727 / IBT 21946)</name>
    <dbReference type="NCBI Taxonomy" id="767769"/>
    <lineage>
        <taxon>Eukaryota</taxon>
        <taxon>Fungi</taxon>
        <taxon>Dikarya</taxon>
        <taxon>Ascomycota</taxon>
        <taxon>Pezizomycotina</taxon>
        <taxon>Eurotiomycetes</taxon>
        <taxon>Eurotiomycetidae</taxon>
        <taxon>Eurotiales</taxon>
        <taxon>Aspergillaceae</taxon>
        <taxon>Aspergillus</taxon>
        <taxon>Aspergillus subgen. Circumdati</taxon>
    </lineage>
</organism>
<dbReference type="InterPro" id="IPR021833">
    <property type="entry name" value="DUF3425"/>
</dbReference>
<dbReference type="AlphaFoldDB" id="A0A1L9UD53"/>
<dbReference type="Pfam" id="PF11905">
    <property type="entry name" value="DUF3425"/>
    <property type="match status" value="1"/>
</dbReference>